<accession>L8H9D7</accession>
<dbReference type="VEuPathDB" id="AmoebaDB:ACA1_158900"/>
<dbReference type="EMBL" id="KB007890">
    <property type="protein sequence ID" value="ELR22094.1"/>
    <property type="molecule type" value="Genomic_DNA"/>
</dbReference>
<gene>
    <name evidence="1" type="ORF">ACA1_158900</name>
</gene>
<feature type="non-terminal residue" evidence="1">
    <location>
        <position position="82"/>
    </location>
</feature>
<name>L8H9D7_ACACF</name>
<evidence type="ECO:0000313" key="2">
    <source>
        <dbReference type="Proteomes" id="UP000011083"/>
    </source>
</evidence>
<sequence length="82" mass="9422">MLQPQNPWETGELAGLMGLAKDEGEVVSTWSVGVGFDHQMAPVLRGKVEPRRYRKTITELNRITRKENVYNYVFTLLLLIFV</sequence>
<reference evidence="1 2" key="1">
    <citation type="journal article" date="2013" name="Genome Biol.">
        <title>Genome of Acanthamoeba castellanii highlights extensive lateral gene transfer and early evolution of tyrosine kinase signaling.</title>
        <authorList>
            <person name="Clarke M."/>
            <person name="Lohan A.J."/>
            <person name="Liu B."/>
            <person name="Lagkouvardos I."/>
            <person name="Roy S."/>
            <person name="Zafar N."/>
            <person name="Bertelli C."/>
            <person name="Schilde C."/>
            <person name="Kianianmomeni A."/>
            <person name="Burglin T.R."/>
            <person name="Frech C."/>
            <person name="Turcotte B."/>
            <person name="Kopec K.O."/>
            <person name="Synnott J.M."/>
            <person name="Choo C."/>
            <person name="Paponov I."/>
            <person name="Finkler A."/>
            <person name="Soon Heng Tan C."/>
            <person name="Hutchins A.P."/>
            <person name="Weinmeier T."/>
            <person name="Rattei T."/>
            <person name="Chu J.S."/>
            <person name="Gimenez G."/>
            <person name="Irimia M."/>
            <person name="Rigden D.J."/>
            <person name="Fitzpatrick D.A."/>
            <person name="Lorenzo-Morales J."/>
            <person name="Bateman A."/>
            <person name="Chiu C.H."/>
            <person name="Tang P."/>
            <person name="Hegemann P."/>
            <person name="Fromm H."/>
            <person name="Raoult D."/>
            <person name="Greub G."/>
            <person name="Miranda-Saavedra D."/>
            <person name="Chen N."/>
            <person name="Nash P."/>
            <person name="Ginger M.L."/>
            <person name="Horn M."/>
            <person name="Schaap P."/>
            <person name="Caler L."/>
            <person name="Loftus B."/>
        </authorList>
    </citation>
    <scope>NUCLEOTIDE SEQUENCE [LARGE SCALE GENOMIC DNA]</scope>
    <source>
        <strain evidence="1 2">Neff</strain>
    </source>
</reference>
<proteinExistence type="predicted"/>
<evidence type="ECO:0000313" key="1">
    <source>
        <dbReference type="EMBL" id="ELR22094.1"/>
    </source>
</evidence>
<dbReference type="RefSeq" id="XP_004348552.1">
    <property type="nucleotide sequence ID" value="XM_004348502.1"/>
</dbReference>
<dbReference type="KEGG" id="acan:ACA1_158900"/>
<organism evidence="1 2">
    <name type="scientific">Acanthamoeba castellanii (strain ATCC 30010 / Neff)</name>
    <dbReference type="NCBI Taxonomy" id="1257118"/>
    <lineage>
        <taxon>Eukaryota</taxon>
        <taxon>Amoebozoa</taxon>
        <taxon>Discosea</taxon>
        <taxon>Longamoebia</taxon>
        <taxon>Centramoebida</taxon>
        <taxon>Acanthamoebidae</taxon>
        <taxon>Acanthamoeba</taxon>
    </lineage>
</organism>
<dbReference type="Proteomes" id="UP000011083">
    <property type="component" value="Unassembled WGS sequence"/>
</dbReference>
<keyword evidence="2" id="KW-1185">Reference proteome</keyword>
<protein>
    <submittedName>
        <fullName evidence="1">Uncharacterized protein</fullName>
    </submittedName>
</protein>
<dbReference type="GeneID" id="14923018"/>
<dbReference type="AlphaFoldDB" id="L8H9D7"/>